<feature type="non-terminal residue" evidence="1">
    <location>
        <position position="81"/>
    </location>
</feature>
<evidence type="ECO:0000313" key="1">
    <source>
        <dbReference type="EMBL" id="MEQ2160431.1"/>
    </source>
</evidence>
<organism evidence="1 2">
    <name type="scientific">Goodea atripinnis</name>
    <dbReference type="NCBI Taxonomy" id="208336"/>
    <lineage>
        <taxon>Eukaryota</taxon>
        <taxon>Metazoa</taxon>
        <taxon>Chordata</taxon>
        <taxon>Craniata</taxon>
        <taxon>Vertebrata</taxon>
        <taxon>Euteleostomi</taxon>
        <taxon>Actinopterygii</taxon>
        <taxon>Neopterygii</taxon>
        <taxon>Teleostei</taxon>
        <taxon>Neoteleostei</taxon>
        <taxon>Acanthomorphata</taxon>
        <taxon>Ovalentaria</taxon>
        <taxon>Atherinomorphae</taxon>
        <taxon>Cyprinodontiformes</taxon>
        <taxon>Goodeidae</taxon>
        <taxon>Goodea</taxon>
    </lineage>
</organism>
<dbReference type="SUPFAM" id="SSF56436">
    <property type="entry name" value="C-type lectin-like"/>
    <property type="match status" value="1"/>
</dbReference>
<evidence type="ECO:0000313" key="2">
    <source>
        <dbReference type="Proteomes" id="UP001476798"/>
    </source>
</evidence>
<reference evidence="1 2" key="1">
    <citation type="submission" date="2021-06" db="EMBL/GenBank/DDBJ databases">
        <authorList>
            <person name="Palmer J.M."/>
        </authorList>
    </citation>
    <scope>NUCLEOTIDE SEQUENCE [LARGE SCALE GENOMIC DNA]</scope>
    <source>
        <strain evidence="1 2">GA_2019</strain>
        <tissue evidence="1">Muscle</tissue>
    </source>
</reference>
<dbReference type="EMBL" id="JAHRIO010007225">
    <property type="protein sequence ID" value="MEQ2160431.1"/>
    <property type="molecule type" value="Genomic_DNA"/>
</dbReference>
<dbReference type="Proteomes" id="UP001476798">
    <property type="component" value="Unassembled WGS sequence"/>
</dbReference>
<protein>
    <recommendedName>
        <fullName evidence="3">C-type lectin domain-containing protein</fullName>
    </recommendedName>
</protein>
<keyword evidence="2" id="KW-1185">Reference proteome</keyword>
<name>A0ABV0MMU3_9TELE</name>
<dbReference type="InterPro" id="IPR016187">
    <property type="entry name" value="CTDL_fold"/>
</dbReference>
<dbReference type="Gene3D" id="3.10.100.10">
    <property type="entry name" value="Mannose-Binding Protein A, subunit A"/>
    <property type="match status" value="1"/>
</dbReference>
<sequence>MEKTWNELNVSRAQWSIDAYCPKKDGVKSCTSCQKDWLHRSPSCYAYNDAAPSNRRKWESAREVCRTMNSDLPVVSDQTEK</sequence>
<proteinExistence type="predicted"/>
<gene>
    <name evidence="1" type="ORF">GOODEAATRI_033638</name>
</gene>
<accession>A0ABV0MMU3</accession>
<dbReference type="InterPro" id="IPR016186">
    <property type="entry name" value="C-type_lectin-like/link_sf"/>
</dbReference>
<comment type="caution">
    <text evidence="1">The sequence shown here is derived from an EMBL/GenBank/DDBJ whole genome shotgun (WGS) entry which is preliminary data.</text>
</comment>
<evidence type="ECO:0008006" key="3">
    <source>
        <dbReference type="Google" id="ProtNLM"/>
    </source>
</evidence>